<evidence type="ECO:0000256" key="8">
    <source>
        <dbReference type="ARBA" id="ARBA00022801"/>
    </source>
</evidence>
<evidence type="ECO:0000256" key="4">
    <source>
        <dbReference type="ARBA" id="ARBA00012745"/>
    </source>
</evidence>
<dbReference type="PATRIC" id="fig|29290.4.peg.2257"/>
<reference evidence="13 14" key="1">
    <citation type="submission" date="2015-02" db="EMBL/GenBank/DDBJ databases">
        <title>Single-cell genomics of uncultivated deep-branching MTB reveals a conserved set of magnetosome genes.</title>
        <authorList>
            <person name="Kolinko S."/>
            <person name="Richter M."/>
            <person name="Glockner F.O."/>
            <person name="Brachmann A."/>
            <person name="Schuler D."/>
        </authorList>
    </citation>
    <scope>NUCLEOTIDE SEQUENCE [LARGE SCALE GENOMIC DNA]</scope>
    <source>
        <strain evidence="13">TM-1</strain>
    </source>
</reference>
<dbReference type="HAMAP" id="MF_00388">
    <property type="entry name" value="LpxC"/>
    <property type="match status" value="1"/>
</dbReference>
<dbReference type="PANTHER" id="PTHR33694:SF1">
    <property type="entry name" value="UDP-3-O-ACYL-N-ACETYLGLUCOSAMINE DEACETYLASE 1, MITOCHONDRIAL-RELATED"/>
    <property type="match status" value="1"/>
</dbReference>
<comment type="caution">
    <text evidence="13">The sequence shown here is derived from an EMBL/GenBank/DDBJ whole genome shotgun (WGS) entry which is preliminary data.</text>
</comment>
<keyword evidence="9 12" id="KW-0862">Zinc</keyword>
<feature type="binding site" evidence="12">
    <location>
        <position position="269"/>
    </location>
    <ligand>
        <name>Zn(2+)</name>
        <dbReference type="ChEBI" id="CHEBI:29105"/>
    </ligand>
</feature>
<dbReference type="Gene3D" id="3.30.1700.10">
    <property type="entry name" value="lpxc deacetylase, domain 2"/>
    <property type="match status" value="1"/>
</dbReference>
<keyword evidence="14" id="KW-1185">Reference proteome</keyword>
<dbReference type="GO" id="GO:0103117">
    <property type="term" value="F:UDP-3-O-acyl-N-acetylglucosamine deacetylase activity"/>
    <property type="evidence" value="ECO:0007669"/>
    <property type="project" value="UniProtKB-UniRule"/>
</dbReference>
<dbReference type="Proteomes" id="UP000033423">
    <property type="component" value="Unassembled WGS sequence"/>
</dbReference>
<evidence type="ECO:0000256" key="5">
    <source>
        <dbReference type="ARBA" id="ARBA00022516"/>
    </source>
</evidence>
<dbReference type="SUPFAM" id="SSF54211">
    <property type="entry name" value="Ribosomal protein S5 domain 2-like"/>
    <property type="match status" value="2"/>
</dbReference>
<evidence type="ECO:0000256" key="12">
    <source>
        <dbReference type="HAMAP-Rule" id="MF_00388"/>
    </source>
</evidence>
<keyword evidence="6 12" id="KW-0441">Lipid A biosynthesis</keyword>
<proteinExistence type="inferred from homology"/>
<sequence length="333" mass="36888">MSFEGVGLHTGTHCRVHIRQAPIDNGVVFHKVGRLGLGTNWLGKQRLDRLGRLDKLSRLSMLSGHKSEVNGSDGGYPEGRDMSFAARVSSVVDTAFATTLGNGREVVRTVEHLLAVLSALSIDNVDIAVEGSEIPILDGSAKEIAELVLYAGIKKQRKKMPFIKILSPVKLDDKHSSVAIYPYDGRRITFRLFFDDHFLGEQYMSIDLNADTFIEDIAPARTFGFLKDVEYIRANGLAKGGSLDNAVIFTEDSIVNESGLRFDDECVRHKILDSIGDFSLFGFPIEGHIVADKSGHTTNVKFLKKLMTCPECWEVVAEEVESSRYPVLSYSYI</sequence>
<dbReference type="InterPro" id="IPR015870">
    <property type="entry name" value="UDP-acyl_N-AcGlcN_deAcase_N"/>
</dbReference>
<feature type="binding site" evidence="12">
    <location>
        <position position="273"/>
    </location>
    <ligand>
        <name>Zn(2+)</name>
        <dbReference type="ChEBI" id="CHEBI:29105"/>
    </ligand>
</feature>
<evidence type="ECO:0000256" key="3">
    <source>
        <dbReference type="ARBA" id="ARBA00005002"/>
    </source>
</evidence>
<dbReference type="InterPro" id="IPR004463">
    <property type="entry name" value="UDP-acyl_GlcNac_deAcase"/>
</dbReference>
<evidence type="ECO:0000256" key="6">
    <source>
        <dbReference type="ARBA" id="ARBA00022556"/>
    </source>
</evidence>
<evidence type="ECO:0000256" key="7">
    <source>
        <dbReference type="ARBA" id="ARBA00022723"/>
    </source>
</evidence>
<dbReference type="GO" id="GO:0009245">
    <property type="term" value="P:lipid A biosynthetic process"/>
    <property type="evidence" value="ECO:0007669"/>
    <property type="project" value="UniProtKB-UniRule"/>
</dbReference>
<dbReference type="GO" id="GO:0046872">
    <property type="term" value="F:metal ion binding"/>
    <property type="evidence" value="ECO:0007669"/>
    <property type="project" value="UniProtKB-KW"/>
</dbReference>
<dbReference type="AlphaFoldDB" id="A0A0F3GW72"/>
<dbReference type="InterPro" id="IPR020568">
    <property type="entry name" value="Ribosomal_Su5_D2-typ_SF"/>
</dbReference>
<dbReference type="NCBIfam" id="TIGR00325">
    <property type="entry name" value="lpxC"/>
    <property type="match status" value="1"/>
</dbReference>
<evidence type="ECO:0000313" key="14">
    <source>
        <dbReference type="Proteomes" id="UP000033423"/>
    </source>
</evidence>
<feature type="active site" description="Proton donor" evidence="12">
    <location>
        <position position="296"/>
    </location>
</feature>
<dbReference type="Pfam" id="PF03331">
    <property type="entry name" value="LpxC"/>
    <property type="match status" value="1"/>
</dbReference>
<evidence type="ECO:0000256" key="1">
    <source>
        <dbReference type="ARBA" id="ARBA00001947"/>
    </source>
</evidence>
<comment type="function">
    <text evidence="2 12">Catalyzes the hydrolysis of UDP-3-O-myristoyl-N-acetylglucosamine to form UDP-3-O-myristoylglucosamine and acetate, the committed step in lipid A biosynthesis.</text>
</comment>
<evidence type="ECO:0000256" key="9">
    <source>
        <dbReference type="ARBA" id="ARBA00022833"/>
    </source>
</evidence>
<gene>
    <name evidence="12" type="primary">lpxC</name>
    <name evidence="13" type="ORF">MBAV_001702</name>
</gene>
<comment type="similarity">
    <text evidence="12">Belongs to the LpxC family.</text>
</comment>
<comment type="pathway">
    <text evidence="3 12">Glycolipid biosynthesis; lipid IV(A) biosynthesis; lipid IV(A) from (3R)-3-hydroxytetradecanoyl-[acyl-carrier-protein] and UDP-N-acetyl-alpha-D-glucosamine: step 2/6.</text>
</comment>
<evidence type="ECO:0000256" key="11">
    <source>
        <dbReference type="ARBA" id="ARBA00024535"/>
    </source>
</evidence>
<keyword evidence="10 12" id="KW-0443">Lipid metabolism</keyword>
<dbReference type="InterPro" id="IPR011334">
    <property type="entry name" value="UDP-acyl_GlcNac_deAcase_C"/>
</dbReference>
<dbReference type="UniPathway" id="UPA00359">
    <property type="reaction ID" value="UER00478"/>
</dbReference>
<feature type="binding site" evidence="12">
    <location>
        <position position="112"/>
    </location>
    <ligand>
        <name>Zn(2+)</name>
        <dbReference type="ChEBI" id="CHEBI:29105"/>
    </ligand>
</feature>
<evidence type="ECO:0000256" key="10">
    <source>
        <dbReference type="ARBA" id="ARBA00023098"/>
    </source>
</evidence>
<accession>A0A0F3GW72</accession>
<keyword evidence="5 12" id="KW-0444">Lipid biosynthesis</keyword>
<evidence type="ECO:0000313" key="13">
    <source>
        <dbReference type="EMBL" id="KJU86107.1"/>
    </source>
</evidence>
<dbReference type="GO" id="GO:0016020">
    <property type="term" value="C:membrane"/>
    <property type="evidence" value="ECO:0007669"/>
    <property type="project" value="GOC"/>
</dbReference>
<name>A0A0F3GW72_9BACT</name>
<dbReference type="Gene3D" id="3.30.230.20">
    <property type="entry name" value="lpxc deacetylase, domain 1"/>
    <property type="match status" value="1"/>
</dbReference>
<organism evidence="13 14">
    <name type="scientific">Candidatus Magnetobacterium bavaricum</name>
    <dbReference type="NCBI Taxonomy" id="29290"/>
    <lineage>
        <taxon>Bacteria</taxon>
        <taxon>Pseudomonadati</taxon>
        <taxon>Nitrospirota</taxon>
        <taxon>Thermodesulfovibrionia</taxon>
        <taxon>Thermodesulfovibrionales</taxon>
        <taxon>Candidatus Magnetobacteriaceae</taxon>
        <taxon>Candidatus Magnetobacterium</taxon>
    </lineage>
</organism>
<dbReference type="PANTHER" id="PTHR33694">
    <property type="entry name" value="UDP-3-O-ACYL-N-ACETYLGLUCOSAMINE DEACETYLASE 1, MITOCHONDRIAL-RELATED"/>
    <property type="match status" value="1"/>
</dbReference>
<keyword evidence="8 12" id="KW-0378">Hydrolase</keyword>
<dbReference type="EC" id="3.5.1.108" evidence="4 12"/>
<comment type="catalytic activity">
    <reaction evidence="11 12">
        <text>a UDP-3-O-[(3R)-3-hydroxyacyl]-N-acetyl-alpha-D-glucosamine + H2O = a UDP-3-O-[(3R)-3-hydroxyacyl]-alpha-D-glucosamine + acetate</text>
        <dbReference type="Rhea" id="RHEA:67816"/>
        <dbReference type="ChEBI" id="CHEBI:15377"/>
        <dbReference type="ChEBI" id="CHEBI:30089"/>
        <dbReference type="ChEBI" id="CHEBI:137740"/>
        <dbReference type="ChEBI" id="CHEBI:173225"/>
        <dbReference type="EC" id="3.5.1.108"/>
    </reaction>
</comment>
<protein>
    <recommendedName>
        <fullName evidence="4 12">UDP-3-O-acyl-N-acetylglucosamine deacetylase</fullName>
        <shortName evidence="12">UDP-3-O-acyl-GlcNAc deacetylase</shortName>
        <ecNumber evidence="4 12">3.5.1.108</ecNumber>
    </recommendedName>
    <alternativeName>
        <fullName evidence="12">UDP-3-O-[R-3-hydroxymyristoyl]-N-acetylglucosamine deacetylase</fullName>
    </alternativeName>
</protein>
<keyword evidence="7 12" id="KW-0479">Metal-binding</keyword>
<evidence type="ECO:0000256" key="2">
    <source>
        <dbReference type="ARBA" id="ARBA00002923"/>
    </source>
</evidence>
<comment type="cofactor">
    <cofactor evidence="1 12">
        <name>Zn(2+)</name>
        <dbReference type="ChEBI" id="CHEBI:29105"/>
    </cofactor>
</comment>
<dbReference type="EMBL" id="LACI01000737">
    <property type="protein sequence ID" value="KJU86107.1"/>
    <property type="molecule type" value="Genomic_DNA"/>
</dbReference>